<keyword evidence="4 7" id="KW-0408">Iron</keyword>
<dbReference type="Pfam" id="PF01257">
    <property type="entry name" value="2Fe-2S_thioredx"/>
    <property type="match status" value="1"/>
</dbReference>
<dbReference type="InterPro" id="IPR041921">
    <property type="entry name" value="NuoE_N"/>
</dbReference>
<keyword evidence="2 7" id="KW-0001">2Fe-2S</keyword>
<feature type="binding site" evidence="7">
    <location>
        <position position="130"/>
    </location>
    <ligand>
        <name>[2Fe-2S] cluster</name>
        <dbReference type="ChEBI" id="CHEBI:190135"/>
    </ligand>
</feature>
<dbReference type="PIRSF" id="PIRSF000216">
    <property type="entry name" value="NADH_DH_24kDa"/>
    <property type="match status" value="1"/>
</dbReference>
<dbReference type="SUPFAM" id="SSF52833">
    <property type="entry name" value="Thioredoxin-like"/>
    <property type="match status" value="1"/>
</dbReference>
<dbReference type="Gene3D" id="3.40.30.10">
    <property type="entry name" value="Glutaredoxin"/>
    <property type="match status" value="1"/>
</dbReference>
<sequence>MADVCTTGERLFKELDEYIESVGAKPDKLISILQKAQELFGYLSPEVQQHIADTLKIPASQVYGVVTFYNFFSTKPKGKIQIKVCLGTACYVKGADRILERFLEELQVKPEEPTKDGLFSVHPVRCLGACSMAPVILVGEKDFYGRLKPDMVPRIIAKYREGVK</sequence>
<comment type="cofactor">
    <cofactor evidence="6">
        <name>[2Fe-2S] cluster</name>
        <dbReference type="ChEBI" id="CHEBI:190135"/>
    </cofactor>
</comment>
<dbReference type="RefSeq" id="WP_013932830.1">
    <property type="nucleotide sequence ID" value="NC_015707.1"/>
</dbReference>
<feature type="binding site" evidence="7">
    <location>
        <position position="90"/>
    </location>
    <ligand>
        <name>[2Fe-2S] cluster</name>
        <dbReference type="ChEBI" id="CHEBI:190135"/>
    </ligand>
</feature>
<dbReference type="HOGENOM" id="CLU_054362_2_1_0"/>
<feature type="binding site" evidence="7">
    <location>
        <position position="126"/>
    </location>
    <ligand>
        <name>[2Fe-2S] cluster</name>
        <dbReference type="ChEBI" id="CHEBI:190135"/>
    </ligand>
</feature>
<evidence type="ECO:0000256" key="7">
    <source>
        <dbReference type="PIRSR" id="PIRSR000216-1"/>
    </source>
</evidence>
<dbReference type="EMBL" id="CP002351">
    <property type="protein sequence ID" value="AEH51618.1"/>
    <property type="molecule type" value="Genomic_DNA"/>
</dbReference>
<keyword evidence="8" id="KW-0830">Ubiquinone</keyword>
<dbReference type="InterPro" id="IPR002023">
    <property type="entry name" value="NuoE-like"/>
</dbReference>
<dbReference type="Gene3D" id="1.10.10.1590">
    <property type="entry name" value="NADH-quinone oxidoreductase subunit E"/>
    <property type="match status" value="1"/>
</dbReference>
<dbReference type="eggNOG" id="COG1905">
    <property type="taxonomic scope" value="Bacteria"/>
</dbReference>
<protein>
    <submittedName>
        <fullName evidence="8">NADH dehydrogenase (Ubiquinone) 24 kDa subunit</fullName>
    </submittedName>
</protein>
<name>F7YXC8_9THEM</name>
<dbReference type="AlphaFoldDB" id="F7YXC8"/>
<comment type="cofactor">
    <cofactor evidence="7">
        <name>[2Fe-2S] cluster</name>
        <dbReference type="ChEBI" id="CHEBI:190135"/>
    </cofactor>
    <text evidence="7">Binds 1 [2Fe-2S] cluster.</text>
</comment>
<dbReference type="GO" id="GO:0016491">
    <property type="term" value="F:oxidoreductase activity"/>
    <property type="evidence" value="ECO:0007669"/>
    <property type="project" value="InterPro"/>
</dbReference>
<comment type="similarity">
    <text evidence="1">Belongs to the complex I 24 kDa subunit family.</text>
</comment>
<accession>F7YXC8</accession>
<dbReference type="CDD" id="cd03064">
    <property type="entry name" value="TRX_Fd_NuoE"/>
    <property type="match status" value="1"/>
</dbReference>
<dbReference type="GO" id="GO:0046872">
    <property type="term" value="F:metal ion binding"/>
    <property type="evidence" value="ECO:0007669"/>
    <property type="project" value="UniProtKB-KW"/>
</dbReference>
<evidence type="ECO:0000313" key="9">
    <source>
        <dbReference type="Proteomes" id="UP000006804"/>
    </source>
</evidence>
<dbReference type="STRING" id="688269.Theth_1565"/>
<evidence type="ECO:0000256" key="3">
    <source>
        <dbReference type="ARBA" id="ARBA00022723"/>
    </source>
</evidence>
<keyword evidence="9" id="KW-1185">Reference proteome</keyword>
<dbReference type="PATRIC" id="fig|688269.3.peg.1613"/>
<feature type="binding site" evidence="7">
    <location>
        <position position="85"/>
    </location>
    <ligand>
        <name>[2Fe-2S] cluster</name>
        <dbReference type="ChEBI" id="CHEBI:190135"/>
    </ligand>
</feature>
<dbReference type="PANTHER" id="PTHR43342">
    <property type="entry name" value="NADH-QUINONE OXIDOREDUCTASE, E SUBUNIT"/>
    <property type="match status" value="1"/>
</dbReference>
<evidence type="ECO:0000256" key="2">
    <source>
        <dbReference type="ARBA" id="ARBA00022714"/>
    </source>
</evidence>
<dbReference type="PANTHER" id="PTHR43342:SF2">
    <property type="entry name" value="POTENTIAL NAD-REDUCING HYDROGENASE SUBUNIT"/>
    <property type="match status" value="1"/>
</dbReference>
<evidence type="ECO:0000256" key="4">
    <source>
        <dbReference type="ARBA" id="ARBA00023004"/>
    </source>
</evidence>
<dbReference type="KEGG" id="tta:Theth_1565"/>
<keyword evidence="5 7" id="KW-0411">Iron-sulfur</keyword>
<dbReference type="InterPro" id="IPR036249">
    <property type="entry name" value="Thioredoxin-like_sf"/>
</dbReference>
<gene>
    <name evidence="8" type="ORF">Theth_1565</name>
</gene>
<keyword evidence="3 7" id="KW-0479">Metal-binding</keyword>
<dbReference type="InterPro" id="IPR028431">
    <property type="entry name" value="NADP_DH_HndA-like"/>
</dbReference>
<organism evidence="8 9">
    <name type="scientific">Pseudothermotoga thermarum DSM 5069</name>
    <dbReference type="NCBI Taxonomy" id="688269"/>
    <lineage>
        <taxon>Bacteria</taxon>
        <taxon>Thermotogati</taxon>
        <taxon>Thermotogota</taxon>
        <taxon>Thermotogae</taxon>
        <taxon>Thermotogales</taxon>
        <taxon>Thermotogaceae</taxon>
        <taxon>Pseudothermotoga</taxon>
    </lineage>
</organism>
<dbReference type="GO" id="GO:0051537">
    <property type="term" value="F:2 iron, 2 sulfur cluster binding"/>
    <property type="evidence" value="ECO:0007669"/>
    <property type="project" value="UniProtKB-KW"/>
</dbReference>
<dbReference type="PROSITE" id="PS01099">
    <property type="entry name" value="COMPLEX1_24K"/>
    <property type="match status" value="1"/>
</dbReference>
<evidence type="ECO:0000256" key="6">
    <source>
        <dbReference type="ARBA" id="ARBA00034078"/>
    </source>
</evidence>
<dbReference type="InterPro" id="IPR042128">
    <property type="entry name" value="NuoE_dom"/>
</dbReference>
<reference evidence="8 9" key="1">
    <citation type="submission" date="2010-11" db="EMBL/GenBank/DDBJ databases">
        <title>The complete genome of Thermotoga thermarum DSM 5069.</title>
        <authorList>
            <consortium name="US DOE Joint Genome Institute (JGI-PGF)"/>
            <person name="Lucas S."/>
            <person name="Copeland A."/>
            <person name="Lapidus A."/>
            <person name="Bruce D."/>
            <person name="Goodwin L."/>
            <person name="Pitluck S."/>
            <person name="Kyrpides N."/>
            <person name="Mavromatis K."/>
            <person name="Ivanova N."/>
            <person name="Zeytun A."/>
            <person name="Brettin T."/>
            <person name="Detter J.C."/>
            <person name="Tapia R."/>
            <person name="Han C."/>
            <person name="Land M."/>
            <person name="Hauser L."/>
            <person name="Markowitz V."/>
            <person name="Cheng J.-F."/>
            <person name="Hugenholtz P."/>
            <person name="Woyke T."/>
            <person name="Wu D."/>
            <person name="Spring S."/>
            <person name="Schroeder M."/>
            <person name="Brambilla E."/>
            <person name="Klenk H.-P."/>
            <person name="Eisen J.A."/>
        </authorList>
    </citation>
    <scope>NUCLEOTIDE SEQUENCE [LARGE SCALE GENOMIC DNA]</scope>
    <source>
        <strain evidence="8 9">DSM 5069</strain>
    </source>
</reference>
<evidence type="ECO:0000256" key="1">
    <source>
        <dbReference type="ARBA" id="ARBA00010643"/>
    </source>
</evidence>
<evidence type="ECO:0000313" key="8">
    <source>
        <dbReference type="EMBL" id="AEH51618.1"/>
    </source>
</evidence>
<dbReference type="Proteomes" id="UP000006804">
    <property type="component" value="Chromosome"/>
</dbReference>
<dbReference type="OrthoDB" id="9807941at2"/>
<evidence type="ECO:0000256" key="5">
    <source>
        <dbReference type="ARBA" id="ARBA00023014"/>
    </source>
</evidence>
<proteinExistence type="inferred from homology"/>